<evidence type="ECO:0000313" key="3">
    <source>
        <dbReference type="EMBL" id="AYV75453.1"/>
    </source>
</evidence>
<dbReference type="Pfam" id="PF00023">
    <property type="entry name" value="Ank"/>
    <property type="match status" value="1"/>
</dbReference>
<dbReference type="PROSITE" id="PS50088">
    <property type="entry name" value="ANK_REPEAT"/>
    <property type="match status" value="1"/>
</dbReference>
<keyword evidence="1" id="KW-0677">Repeat</keyword>
<dbReference type="PANTHER" id="PTHR24126">
    <property type="entry name" value="ANKYRIN REPEAT, PH AND SEC7 DOMAIN CONTAINING PROTEIN SECG-RELATED"/>
    <property type="match status" value="1"/>
</dbReference>
<sequence length="351" mass="41700">MLSFIAYGAYDASIYVPESEQPELHKLCHKGNIKNIKKYFRINGYNEINIKDDSGKTPFMILCSKNHLDVIKLFLESKYFNSLYEKDDYERTGFWHACEKGHYDVVRYLVKLTKNKKNLVKLINEKNHDEESPFYIACEKGHIYIVKFLIKIYMDINDDVETLNVINATEKNGYTPLNVACWGNRTDIVKYLLSLPNITTLNRQNIYDYTPLYYACRRNNMNIVKELLKQKDIIVQQYLDNSYNLNPETRKLIIEYKENPNKIRRQLILEDNIDIYRLIIFMCDDYFELNHNTKNTKGLNFFKIAKQLPLELQMMLIHRMSESSMNNISGKIFNDNLKNFVTKYMMNNVRL</sequence>
<dbReference type="SMART" id="SM00248">
    <property type="entry name" value="ANK"/>
    <property type="match status" value="5"/>
</dbReference>
<dbReference type="SUPFAM" id="SSF48403">
    <property type="entry name" value="Ankyrin repeat"/>
    <property type="match status" value="1"/>
</dbReference>
<evidence type="ECO:0000256" key="2">
    <source>
        <dbReference type="ARBA" id="ARBA00023043"/>
    </source>
</evidence>
<gene>
    <name evidence="3" type="ORF">Terrestrivirus1_327</name>
</gene>
<organism evidence="3">
    <name type="scientific">Terrestrivirus sp</name>
    <dbReference type="NCBI Taxonomy" id="2487775"/>
    <lineage>
        <taxon>Viruses</taxon>
        <taxon>Varidnaviria</taxon>
        <taxon>Bamfordvirae</taxon>
        <taxon>Nucleocytoviricota</taxon>
        <taxon>Megaviricetes</taxon>
        <taxon>Imitervirales</taxon>
        <taxon>Mimiviridae</taxon>
        <taxon>Klosneuvirinae</taxon>
    </lineage>
</organism>
<dbReference type="InterPro" id="IPR036770">
    <property type="entry name" value="Ankyrin_rpt-contain_sf"/>
</dbReference>
<dbReference type="InterPro" id="IPR002110">
    <property type="entry name" value="Ankyrin_rpt"/>
</dbReference>
<keyword evidence="2" id="KW-0040">ANK repeat</keyword>
<name>A0A3G4ZPC9_9VIRU</name>
<dbReference type="Gene3D" id="1.25.40.20">
    <property type="entry name" value="Ankyrin repeat-containing domain"/>
    <property type="match status" value="2"/>
</dbReference>
<dbReference type="PROSITE" id="PS50297">
    <property type="entry name" value="ANK_REP_REGION"/>
    <property type="match status" value="1"/>
</dbReference>
<dbReference type="EMBL" id="MK071979">
    <property type="protein sequence ID" value="AYV75453.1"/>
    <property type="molecule type" value="Genomic_DNA"/>
</dbReference>
<dbReference type="Pfam" id="PF12796">
    <property type="entry name" value="Ank_2"/>
    <property type="match status" value="2"/>
</dbReference>
<reference evidence="3" key="1">
    <citation type="submission" date="2018-10" db="EMBL/GenBank/DDBJ databases">
        <title>Hidden diversity of soil giant viruses.</title>
        <authorList>
            <person name="Schulz F."/>
            <person name="Alteio L."/>
            <person name="Goudeau D."/>
            <person name="Ryan E.M."/>
            <person name="Malmstrom R.R."/>
            <person name="Blanchard J."/>
            <person name="Woyke T."/>
        </authorList>
    </citation>
    <scope>NUCLEOTIDE SEQUENCE</scope>
    <source>
        <strain evidence="3">TEV1</strain>
    </source>
</reference>
<accession>A0A3G4ZPC9</accession>
<dbReference type="PANTHER" id="PTHR24126:SF14">
    <property type="entry name" value="ANK_REP_REGION DOMAIN-CONTAINING PROTEIN"/>
    <property type="match status" value="1"/>
</dbReference>
<evidence type="ECO:0000256" key="1">
    <source>
        <dbReference type="ARBA" id="ARBA00022737"/>
    </source>
</evidence>
<protein>
    <submittedName>
        <fullName evidence="3">Uncharacterized protein</fullName>
    </submittedName>
</protein>
<proteinExistence type="predicted"/>